<sequence length="189" mass="21860">MPYTLEDLARIMRVLSDAGVKATIIGSTVVQLEMRSKELEEDVDLFVEEPSPFIEEDFYRELARKNGWGFGQTWLGTPALIVRTGDKEIIVELYENIYDFYVPPEVLQRAPRKNIRGVEVKVLRVEDYALLKAKAGRDEDMSDLEELATLVKSGEVSFDRRLVRESIQYFPEEDQKLMEKRLKKVGLIE</sequence>
<keyword evidence="2" id="KW-1185">Reference proteome</keyword>
<dbReference type="STRING" id="694429.Pyrfu_0066"/>
<dbReference type="GeneID" id="11139692"/>
<dbReference type="HOGENOM" id="CLU_120784_0_0_2"/>
<dbReference type="InterPro" id="IPR018700">
    <property type="entry name" value="DUF2204"/>
</dbReference>
<dbReference type="SUPFAM" id="SSF81301">
    <property type="entry name" value="Nucleotidyltransferase"/>
    <property type="match status" value="1"/>
</dbReference>
<dbReference type="Pfam" id="PF09970">
    <property type="entry name" value="DUF2204"/>
    <property type="match status" value="1"/>
</dbReference>
<dbReference type="eggNOG" id="arCOG04119">
    <property type="taxonomic scope" value="Archaea"/>
</dbReference>
<dbReference type="AlphaFoldDB" id="G0EE22"/>
<proteinExistence type="predicted"/>
<reference evidence="1 2" key="1">
    <citation type="journal article" date="2011" name="Stand. Genomic Sci.">
        <title>Complete genome sequence of the hyperthermophilic chemolithoautotroph Pyrolobus fumarii type strain (1A).</title>
        <authorList>
            <person name="Anderson I."/>
            <person name="Goker M."/>
            <person name="Nolan M."/>
            <person name="Lucas S."/>
            <person name="Hammon N."/>
            <person name="Deshpande S."/>
            <person name="Cheng J.F."/>
            <person name="Tapia R."/>
            <person name="Han C."/>
            <person name="Goodwin L."/>
            <person name="Pitluck S."/>
            <person name="Huntemann M."/>
            <person name="Liolios K."/>
            <person name="Ivanova N."/>
            <person name="Pagani I."/>
            <person name="Mavromatis K."/>
            <person name="Ovchinikova G."/>
            <person name="Pati A."/>
            <person name="Chen A."/>
            <person name="Palaniappan K."/>
            <person name="Land M."/>
            <person name="Hauser L."/>
            <person name="Brambilla E.M."/>
            <person name="Huber H."/>
            <person name="Yasawong M."/>
            <person name="Rohde M."/>
            <person name="Spring S."/>
            <person name="Abt B."/>
            <person name="Sikorski J."/>
            <person name="Wirth R."/>
            <person name="Detter J.C."/>
            <person name="Woyke T."/>
            <person name="Bristow J."/>
            <person name="Eisen J.A."/>
            <person name="Markowitz V."/>
            <person name="Hugenholtz P."/>
            <person name="Kyrpides N.C."/>
            <person name="Klenk H.P."/>
            <person name="Lapidus A."/>
        </authorList>
    </citation>
    <scope>NUCLEOTIDE SEQUENCE [LARGE SCALE GENOMIC DNA]</scope>
    <source>
        <strain evidence="2">DSM 11204 / 1A</strain>
    </source>
</reference>
<dbReference type="RefSeq" id="WP_014025615.1">
    <property type="nucleotide sequence ID" value="NC_015931.1"/>
</dbReference>
<evidence type="ECO:0008006" key="3">
    <source>
        <dbReference type="Google" id="ProtNLM"/>
    </source>
</evidence>
<dbReference type="Proteomes" id="UP000001037">
    <property type="component" value="Chromosome"/>
</dbReference>
<organism evidence="1 2">
    <name type="scientific">Pyrolobus fumarii (strain DSM 11204 / 1A)</name>
    <dbReference type="NCBI Taxonomy" id="694429"/>
    <lineage>
        <taxon>Archaea</taxon>
        <taxon>Thermoproteota</taxon>
        <taxon>Thermoprotei</taxon>
        <taxon>Desulfurococcales</taxon>
        <taxon>Pyrodictiaceae</taxon>
        <taxon>Pyrolobus</taxon>
    </lineage>
</organism>
<dbReference type="EMBL" id="CP002838">
    <property type="protein sequence ID" value="AEM37938.1"/>
    <property type="molecule type" value="Genomic_DNA"/>
</dbReference>
<protein>
    <recommendedName>
        <fullName evidence="3">Nucleotidyltransferase</fullName>
    </recommendedName>
</protein>
<accession>G0EE22</accession>
<gene>
    <name evidence="1" type="ordered locus">Pyrfu_0066</name>
</gene>
<dbReference type="OrthoDB" id="26089at2157"/>
<evidence type="ECO:0000313" key="1">
    <source>
        <dbReference type="EMBL" id="AEM37938.1"/>
    </source>
</evidence>
<dbReference type="InterPro" id="IPR043519">
    <property type="entry name" value="NT_sf"/>
</dbReference>
<evidence type="ECO:0000313" key="2">
    <source>
        <dbReference type="Proteomes" id="UP000001037"/>
    </source>
</evidence>
<dbReference type="KEGG" id="pfm:Pyrfu_0066"/>
<dbReference type="Gene3D" id="3.30.460.40">
    <property type="match status" value="1"/>
</dbReference>
<dbReference type="InParanoid" id="G0EE22"/>
<name>G0EE22_PYRF1</name>